<accession>A0ABQ5VY53</accession>
<proteinExistence type="inferred from homology"/>
<feature type="domain" description="Tripartite ATP-independent periplasmic transporters DctQ component" evidence="10">
    <location>
        <begin position="29"/>
        <end position="159"/>
    </location>
</feature>
<dbReference type="PANTHER" id="PTHR35011">
    <property type="entry name" value="2,3-DIKETO-L-GULONATE TRAP TRANSPORTER SMALL PERMEASE PROTEIN YIAM"/>
    <property type="match status" value="1"/>
</dbReference>
<dbReference type="EMBL" id="BSNN01000008">
    <property type="protein sequence ID" value="GLQ36028.1"/>
    <property type="molecule type" value="Genomic_DNA"/>
</dbReference>
<reference evidence="12" key="1">
    <citation type="journal article" date="2019" name="Int. J. Syst. Evol. Microbiol.">
        <title>The Global Catalogue of Microorganisms (GCM) 10K type strain sequencing project: providing services to taxonomists for standard genome sequencing and annotation.</title>
        <authorList>
            <consortium name="The Broad Institute Genomics Platform"/>
            <consortium name="The Broad Institute Genome Sequencing Center for Infectious Disease"/>
            <person name="Wu L."/>
            <person name="Ma J."/>
        </authorList>
    </citation>
    <scope>NUCLEOTIDE SEQUENCE [LARGE SCALE GENOMIC DNA]</scope>
    <source>
        <strain evidence="12">NBRC 110140</strain>
    </source>
</reference>
<keyword evidence="4 9" id="KW-0997">Cell inner membrane</keyword>
<evidence type="ECO:0000256" key="1">
    <source>
        <dbReference type="ARBA" id="ARBA00004429"/>
    </source>
</evidence>
<keyword evidence="2 9" id="KW-0813">Transport</keyword>
<evidence type="ECO:0000313" key="11">
    <source>
        <dbReference type="EMBL" id="GLQ36028.1"/>
    </source>
</evidence>
<evidence type="ECO:0000256" key="7">
    <source>
        <dbReference type="ARBA" id="ARBA00023136"/>
    </source>
</evidence>
<evidence type="ECO:0000313" key="12">
    <source>
        <dbReference type="Proteomes" id="UP001156694"/>
    </source>
</evidence>
<evidence type="ECO:0000259" key="10">
    <source>
        <dbReference type="Pfam" id="PF04290"/>
    </source>
</evidence>
<dbReference type="InterPro" id="IPR007387">
    <property type="entry name" value="TRAP_DctQ"/>
</dbReference>
<feature type="transmembrane region" description="Helical" evidence="9">
    <location>
        <begin position="93"/>
        <end position="116"/>
    </location>
</feature>
<keyword evidence="12" id="KW-1185">Reference proteome</keyword>
<sequence length="179" mass="19638">MDYRPLYPAPLRLLSNLVDISLVLGGGAIVLLVFVNAFLRGAAGFDLAWSLEVTAFLLLWTTFLGCAAAMARGAHMRVTEIVESLIPKRGQRVLSIAIDIIIVGVLLSLIVTGYSISQHTWAQKTTVLYWPVGLLYASMPVGIALSLIFHLYNFYTDLRNMPDPQSPHHTDGADAEELL</sequence>
<keyword evidence="5 9" id="KW-0812">Transmembrane</keyword>
<name>A0ABQ5VY53_9RHOB</name>
<dbReference type="InterPro" id="IPR055348">
    <property type="entry name" value="DctQ"/>
</dbReference>
<evidence type="ECO:0000256" key="2">
    <source>
        <dbReference type="ARBA" id="ARBA00022448"/>
    </source>
</evidence>
<dbReference type="PANTHER" id="PTHR35011:SF2">
    <property type="entry name" value="2,3-DIKETO-L-GULONATE TRAP TRANSPORTER SMALL PERMEASE PROTEIN YIAM"/>
    <property type="match status" value="1"/>
</dbReference>
<protein>
    <recommendedName>
        <fullName evidence="9">TRAP transporter small permease protein</fullName>
    </recommendedName>
</protein>
<feature type="transmembrane region" description="Helical" evidence="9">
    <location>
        <begin position="20"/>
        <end position="39"/>
    </location>
</feature>
<evidence type="ECO:0000256" key="8">
    <source>
        <dbReference type="ARBA" id="ARBA00038436"/>
    </source>
</evidence>
<keyword evidence="3" id="KW-1003">Cell membrane</keyword>
<feature type="transmembrane region" description="Helical" evidence="9">
    <location>
        <begin position="51"/>
        <end position="72"/>
    </location>
</feature>
<dbReference type="Pfam" id="PF04290">
    <property type="entry name" value="DctQ"/>
    <property type="match status" value="1"/>
</dbReference>
<feature type="transmembrane region" description="Helical" evidence="9">
    <location>
        <begin position="128"/>
        <end position="152"/>
    </location>
</feature>
<evidence type="ECO:0000256" key="5">
    <source>
        <dbReference type="ARBA" id="ARBA00022692"/>
    </source>
</evidence>
<gene>
    <name evidence="11" type="ORF">GCM10007939_23120</name>
</gene>
<organism evidence="11 12">
    <name type="scientific">Amylibacter marinus</name>
    <dbReference type="NCBI Taxonomy" id="1475483"/>
    <lineage>
        <taxon>Bacteria</taxon>
        <taxon>Pseudomonadati</taxon>
        <taxon>Pseudomonadota</taxon>
        <taxon>Alphaproteobacteria</taxon>
        <taxon>Rhodobacterales</taxon>
        <taxon>Paracoccaceae</taxon>
        <taxon>Amylibacter</taxon>
    </lineage>
</organism>
<keyword evidence="7 9" id="KW-0472">Membrane</keyword>
<keyword evidence="6 9" id="KW-1133">Transmembrane helix</keyword>
<comment type="subunit">
    <text evidence="9">The complex comprises the extracytoplasmic solute receptor protein and the two transmembrane proteins.</text>
</comment>
<evidence type="ECO:0000256" key="3">
    <source>
        <dbReference type="ARBA" id="ARBA00022475"/>
    </source>
</evidence>
<evidence type="ECO:0000256" key="9">
    <source>
        <dbReference type="RuleBase" id="RU369079"/>
    </source>
</evidence>
<comment type="similarity">
    <text evidence="8 9">Belongs to the TRAP transporter small permease family.</text>
</comment>
<comment type="subcellular location">
    <subcellularLocation>
        <location evidence="1 9">Cell inner membrane</location>
        <topology evidence="1 9">Multi-pass membrane protein</topology>
    </subcellularLocation>
</comment>
<comment type="function">
    <text evidence="9">Part of the tripartite ATP-independent periplasmic (TRAP) transport system.</text>
</comment>
<comment type="caution">
    <text evidence="11">The sequence shown here is derived from an EMBL/GenBank/DDBJ whole genome shotgun (WGS) entry which is preliminary data.</text>
</comment>
<evidence type="ECO:0000256" key="6">
    <source>
        <dbReference type="ARBA" id="ARBA00022989"/>
    </source>
</evidence>
<evidence type="ECO:0000256" key="4">
    <source>
        <dbReference type="ARBA" id="ARBA00022519"/>
    </source>
</evidence>
<dbReference type="Proteomes" id="UP001156694">
    <property type="component" value="Unassembled WGS sequence"/>
</dbReference>